<reference evidence="2 3" key="1">
    <citation type="submission" date="2023-07" db="EMBL/GenBank/DDBJ databases">
        <title>Sequencing the genomes of 1000 actinobacteria strains.</title>
        <authorList>
            <person name="Klenk H.-P."/>
        </authorList>
    </citation>
    <scope>NUCLEOTIDE SEQUENCE [LARGE SCALE GENOMIC DNA]</scope>
    <source>
        <strain evidence="2 3">GD13</strain>
    </source>
</reference>
<comment type="caution">
    <text evidence="2">The sequence shown here is derived from an EMBL/GenBank/DDBJ whole genome shotgun (WGS) entry which is preliminary data.</text>
</comment>
<feature type="compositionally biased region" description="Basic and acidic residues" evidence="1">
    <location>
        <begin position="35"/>
        <end position="65"/>
    </location>
</feature>
<feature type="compositionally biased region" description="Gly residues" evidence="1">
    <location>
        <begin position="101"/>
        <end position="113"/>
    </location>
</feature>
<gene>
    <name evidence="2" type="ORF">J2S59_003876</name>
</gene>
<evidence type="ECO:0000313" key="3">
    <source>
        <dbReference type="Proteomes" id="UP001240447"/>
    </source>
</evidence>
<feature type="region of interest" description="Disordered" evidence="1">
    <location>
        <begin position="29"/>
        <end position="68"/>
    </location>
</feature>
<dbReference type="EMBL" id="JAUSQM010000001">
    <property type="protein sequence ID" value="MDP9824067.1"/>
    <property type="molecule type" value="Genomic_DNA"/>
</dbReference>
<organism evidence="2 3">
    <name type="scientific">Nocardioides massiliensis</name>
    <dbReference type="NCBI Taxonomy" id="1325935"/>
    <lineage>
        <taxon>Bacteria</taxon>
        <taxon>Bacillati</taxon>
        <taxon>Actinomycetota</taxon>
        <taxon>Actinomycetes</taxon>
        <taxon>Propionibacteriales</taxon>
        <taxon>Nocardioidaceae</taxon>
        <taxon>Nocardioides</taxon>
    </lineage>
</organism>
<evidence type="ECO:0000256" key="1">
    <source>
        <dbReference type="SAM" id="MobiDB-lite"/>
    </source>
</evidence>
<evidence type="ECO:0000313" key="2">
    <source>
        <dbReference type="EMBL" id="MDP9824067.1"/>
    </source>
</evidence>
<sequence length="213" mass="23042">MEPGNVANLIAASALALSVVIAVRSEITGHRAKRDAKDADAAAKRSADAAERSAEAAERSLELESRSTAAVERMADQWAEYMSRAEKRDQRQWSSRPGPGEPGGFEIRGGSGPWAGIPPAGGPPEPVVHWTVDRLQGRRHMLKNLGRATAYDVELSADKAIRFGGPIGPQSIQMGEAIEFLAIGSMQAGTPELIVSWRDTPDGERREWRRPLP</sequence>
<evidence type="ECO:0008006" key="4">
    <source>
        <dbReference type="Google" id="ProtNLM"/>
    </source>
</evidence>
<protein>
    <recommendedName>
        <fullName evidence="4">Secreted protein</fullName>
    </recommendedName>
</protein>
<keyword evidence="3" id="KW-1185">Reference proteome</keyword>
<accession>A0ABT9NUG2</accession>
<dbReference type="RefSeq" id="WP_068118598.1">
    <property type="nucleotide sequence ID" value="NZ_JAUSQM010000001.1"/>
</dbReference>
<name>A0ABT9NUG2_9ACTN</name>
<dbReference type="Proteomes" id="UP001240447">
    <property type="component" value="Unassembled WGS sequence"/>
</dbReference>
<proteinExistence type="predicted"/>
<feature type="region of interest" description="Disordered" evidence="1">
    <location>
        <begin position="83"/>
        <end position="122"/>
    </location>
</feature>